<dbReference type="SUPFAM" id="SSF53271">
    <property type="entry name" value="PRTase-like"/>
    <property type="match status" value="1"/>
</dbReference>
<name>A0A9X1LXE1_9MICO</name>
<dbReference type="GO" id="GO:0016757">
    <property type="term" value="F:glycosyltransferase activity"/>
    <property type="evidence" value="ECO:0007669"/>
    <property type="project" value="UniProtKB-KW"/>
</dbReference>
<dbReference type="PANTHER" id="PTHR43363">
    <property type="entry name" value="HYPOXANTHINE PHOSPHORIBOSYLTRANSFERASE"/>
    <property type="match status" value="1"/>
</dbReference>
<organism evidence="4 5">
    <name type="scientific">Microbacterium allomyrinae</name>
    <dbReference type="NCBI Taxonomy" id="2830666"/>
    <lineage>
        <taxon>Bacteria</taxon>
        <taxon>Bacillati</taxon>
        <taxon>Actinomycetota</taxon>
        <taxon>Actinomycetes</taxon>
        <taxon>Micrococcales</taxon>
        <taxon>Microbacteriaceae</taxon>
        <taxon>Microbacterium</taxon>
    </lineage>
</organism>
<keyword evidence="1 4" id="KW-0328">Glycosyltransferase</keyword>
<evidence type="ECO:0000313" key="5">
    <source>
        <dbReference type="Proteomes" id="UP001139354"/>
    </source>
</evidence>
<dbReference type="InterPro" id="IPR000836">
    <property type="entry name" value="PRTase_dom"/>
</dbReference>
<evidence type="ECO:0000313" key="4">
    <source>
        <dbReference type="EMBL" id="MCC2033486.1"/>
    </source>
</evidence>
<evidence type="ECO:0000256" key="2">
    <source>
        <dbReference type="ARBA" id="ARBA00022679"/>
    </source>
</evidence>
<dbReference type="AlphaFoldDB" id="A0A9X1LXE1"/>
<dbReference type="PANTHER" id="PTHR43363:SF1">
    <property type="entry name" value="HYPOXANTHINE-GUANINE PHOSPHORIBOSYLTRANSFERASE"/>
    <property type="match status" value="1"/>
</dbReference>
<evidence type="ECO:0000259" key="3">
    <source>
        <dbReference type="Pfam" id="PF00156"/>
    </source>
</evidence>
<feature type="domain" description="Phosphoribosyltransferase" evidence="3">
    <location>
        <begin position="57"/>
        <end position="198"/>
    </location>
</feature>
<reference evidence="4" key="1">
    <citation type="submission" date="2021-04" db="EMBL/GenBank/DDBJ databases">
        <title>Microbacterium tenobrionis sp. nov. and Microbacterium allomyrinae sp. nov., isolated from larvae of Tenobrio molitor and Allomyrina dichotoma, respectively.</title>
        <authorList>
            <person name="Lee S.D."/>
        </authorList>
    </citation>
    <scope>NUCLEOTIDE SEQUENCE</scope>
    <source>
        <strain evidence="4">BWT-G7</strain>
    </source>
</reference>
<proteinExistence type="predicted"/>
<dbReference type="InterPro" id="IPR029057">
    <property type="entry name" value="PRTase-like"/>
</dbReference>
<comment type="caution">
    <text evidence="4">The sequence shown here is derived from an EMBL/GenBank/DDBJ whole genome shotgun (WGS) entry which is preliminary data.</text>
</comment>
<protein>
    <submittedName>
        <fullName evidence="4">Phosphoribosyltransferase</fullName>
    </submittedName>
</protein>
<dbReference type="EMBL" id="JAGTTN010000005">
    <property type="protein sequence ID" value="MCC2033486.1"/>
    <property type="molecule type" value="Genomic_DNA"/>
</dbReference>
<dbReference type="Proteomes" id="UP001139354">
    <property type="component" value="Unassembled WGS sequence"/>
</dbReference>
<keyword evidence="5" id="KW-1185">Reference proteome</keyword>
<gene>
    <name evidence="4" type="ORF">KEC57_14955</name>
</gene>
<dbReference type="Gene3D" id="3.40.50.2020">
    <property type="match status" value="1"/>
</dbReference>
<evidence type="ECO:0000256" key="1">
    <source>
        <dbReference type="ARBA" id="ARBA00022676"/>
    </source>
</evidence>
<dbReference type="CDD" id="cd06223">
    <property type="entry name" value="PRTases_typeI"/>
    <property type="match status" value="1"/>
</dbReference>
<accession>A0A9X1LXE1</accession>
<sequence>MLGTRRRGYPTSSACIGSRCAEPRATRSAALALRWRQPDEEGVPVENATIERETLTWDGFGAACRDIARAIVVDGFIPEVVVAIARGGLLPAGAIAYGLGVKNCGAINVEFYTGIGTVLDAPEVLPPELDMTYLDGRRVLLVDDVADSGRTLALAVRLLQERGAEVRSAVIYTKPTTMVQPDYAYADTGLWIDFPWSFQGTVLDEAAH</sequence>
<dbReference type="Pfam" id="PF00156">
    <property type="entry name" value="Pribosyltran"/>
    <property type="match status" value="1"/>
</dbReference>
<keyword evidence="2" id="KW-0808">Transferase</keyword>